<keyword evidence="1" id="KW-0472">Membrane</keyword>
<evidence type="ECO:0000313" key="3">
    <source>
        <dbReference type="Proteomes" id="UP000034711"/>
    </source>
</evidence>
<dbReference type="AlphaFoldDB" id="A0A0G2AKQ9"/>
<feature type="transmembrane region" description="Helical" evidence="1">
    <location>
        <begin position="12"/>
        <end position="33"/>
    </location>
</feature>
<organism evidence="2 3">
    <name type="scientific">Candidatus Uhrbacteria bacterium GW2011_GWA2_53_10</name>
    <dbReference type="NCBI Taxonomy" id="1618980"/>
    <lineage>
        <taxon>Bacteria</taxon>
        <taxon>Candidatus Uhriibacteriota</taxon>
    </lineage>
</organism>
<reference evidence="2 3" key="1">
    <citation type="journal article" date="2015" name="Nature">
        <title>rRNA introns, odd ribosomes, and small enigmatic genomes across a large radiation of phyla.</title>
        <authorList>
            <person name="Brown C.T."/>
            <person name="Hug L.A."/>
            <person name="Thomas B.C."/>
            <person name="Sharon I."/>
            <person name="Castelle C.J."/>
            <person name="Singh A."/>
            <person name="Wilkins M.J."/>
            <person name="Williams K.H."/>
            <person name="Banfield J.F."/>
        </authorList>
    </citation>
    <scope>NUCLEOTIDE SEQUENCE [LARGE SCALE GENOMIC DNA]</scope>
</reference>
<gene>
    <name evidence="2" type="ORF">UY77_C0004G0010</name>
</gene>
<sequence>MPRGHKNWLRRILAFRFLFLINLVIFGFLSWSFGREFLRNRQIQQDISALQAQADTLQARNLEVTRLHTALQTESSIEREARLKLGLKKPGEHVVVIRAEAPGYPLSVTAGGATDPFGLLGGNGTPHVANPLKWWYYFFHRDAFDRLLSYGK</sequence>
<accession>A0A0G2AKQ9</accession>
<protein>
    <submittedName>
        <fullName evidence="2">Septum formation initiator</fullName>
    </submittedName>
</protein>
<dbReference type="InterPro" id="IPR007060">
    <property type="entry name" value="FtsL/DivIC"/>
</dbReference>
<name>A0A0G2AKQ9_9BACT</name>
<keyword evidence="1" id="KW-1133">Transmembrane helix</keyword>
<keyword evidence="1" id="KW-0812">Transmembrane</keyword>
<comment type="caution">
    <text evidence="2">The sequence shown here is derived from an EMBL/GenBank/DDBJ whole genome shotgun (WGS) entry which is preliminary data.</text>
</comment>
<dbReference type="EMBL" id="LCRI01000004">
    <property type="protein sequence ID" value="KKW33189.1"/>
    <property type="molecule type" value="Genomic_DNA"/>
</dbReference>
<proteinExistence type="predicted"/>
<dbReference type="Proteomes" id="UP000034711">
    <property type="component" value="Unassembled WGS sequence"/>
</dbReference>
<evidence type="ECO:0000313" key="2">
    <source>
        <dbReference type="EMBL" id="KKW33189.1"/>
    </source>
</evidence>
<dbReference type="Pfam" id="PF04977">
    <property type="entry name" value="DivIC"/>
    <property type="match status" value="1"/>
</dbReference>
<evidence type="ECO:0000256" key="1">
    <source>
        <dbReference type="SAM" id="Phobius"/>
    </source>
</evidence>